<keyword evidence="3" id="KW-1185">Reference proteome</keyword>
<reference evidence="2 3" key="1">
    <citation type="submission" date="2018-02" db="EMBL/GenBank/DDBJ databases">
        <title>Genomic Encyclopedia of Archaeal and Bacterial Type Strains, Phase II (KMG-II): from individual species to whole genera.</title>
        <authorList>
            <person name="Goeker M."/>
        </authorList>
    </citation>
    <scope>NUCLEOTIDE SEQUENCE [LARGE SCALE GENOMIC DNA]</scope>
    <source>
        <strain evidence="2 3">YU 961-1</strain>
    </source>
</reference>
<dbReference type="AlphaFoldDB" id="A0A2S6GRY4"/>
<organism evidence="2 3">
    <name type="scientific">Actinokineospora auranticolor</name>
    <dbReference type="NCBI Taxonomy" id="155976"/>
    <lineage>
        <taxon>Bacteria</taxon>
        <taxon>Bacillati</taxon>
        <taxon>Actinomycetota</taxon>
        <taxon>Actinomycetes</taxon>
        <taxon>Pseudonocardiales</taxon>
        <taxon>Pseudonocardiaceae</taxon>
        <taxon>Actinokineospora</taxon>
    </lineage>
</organism>
<dbReference type="OrthoDB" id="4336046at2"/>
<gene>
    <name evidence="2" type="ORF">CLV40_106248</name>
</gene>
<dbReference type="RefSeq" id="WP_104479289.1">
    <property type="nucleotide sequence ID" value="NZ_CP154825.1"/>
</dbReference>
<name>A0A2S6GRY4_9PSEU</name>
<evidence type="ECO:0000313" key="3">
    <source>
        <dbReference type="Proteomes" id="UP000239203"/>
    </source>
</evidence>
<feature type="transmembrane region" description="Helical" evidence="1">
    <location>
        <begin position="55"/>
        <end position="75"/>
    </location>
</feature>
<dbReference type="EMBL" id="PTIX01000006">
    <property type="protein sequence ID" value="PPK68015.1"/>
    <property type="molecule type" value="Genomic_DNA"/>
</dbReference>
<comment type="caution">
    <text evidence="2">The sequence shown here is derived from an EMBL/GenBank/DDBJ whole genome shotgun (WGS) entry which is preliminary data.</text>
</comment>
<accession>A0A2S6GRY4</accession>
<evidence type="ECO:0000313" key="2">
    <source>
        <dbReference type="EMBL" id="PPK68015.1"/>
    </source>
</evidence>
<keyword evidence="1" id="KW-0812">Transmembrane</keyword>
<protein>
    <submittedName>
        <fullName evidence="2">ABC-2 type transport system permease protein</fullName>
    </submittedName>
</protein>
<evidence type="ECO:0000256" key="1">
    <source>
        <dbReference type="SAM" id="Phobius"/>
    </source>
</evidence>
<feature type="transmembrane region" description="Helical" evidence="1">
    <location>
        <begin position="96"/>
        <end position="118"/>
    </location>
</feature>
<feature type="transmembrane region" description="Helical" evidence="1">
    <location>
        <begin position="138"/>
        <end position="159"/>
    </location>
</feature>
<dbReference type="Proteomes" id="UP000239203">
    <property type="component" value="Unassembled WGS sequence"/>
</dbReference>
<keyword evidence="1" id="KW-1133">Transmembrane helix</keyword>
<sequence>MSLLAAERIKLFSTRSPWACGLLAVALPVGFTALLAAQAGDQIDATVANTQITTNLGRAVVLVLAALAVTSEYRFGTIRSTFQAVPNRVTALTAKATVVAAVTAVIGALVGFGCWGVFRAIHAGADLALTGAEDWRPVAGQALVFALTGLLALGVGILVRQTAGAVALLLVYSLLVESLVQLIPKIGDDIQRWLPFFAADRFIGATGDDAANRSDLPLSPWGYLAYFAAISLVVLAAGIATAARRDA</sequence>
<keyword evidence="1" id="KW-0472">Membrane</keyword>
<proteinExistence type="predicted"/>
<feature type="transmembrane region" description="Helical" evidence="1">
    <location>
        <begin position="166"/>
        <end position="184"/>
    </location>
</feature>
<feature type="transmembrane region" description="Helical" evidence="1">
    <location>
        <begin position="223"/>
        <end position="243"/>
    </location>
</feature>